<dbReference type="InterPro" id="IPR000192">
    <property type="entry name" value="Aminotrans_V_dom"/>
</dbReference>
<dbReference type="RefSeq" id="WP_143156939.1">
    <property type="nucleotide sequence ID" value="NZ_FQWY01000054.1"/>
</dbReference>
<dbReference type="InterPro" id="IPR015422">
    <property type="entry name" value="PyrdxlP-dep_Trfase_small"/>
</dbReference>
<reference evidence="3" key="1">
    <citation type="submission" date="2016-11" db="EMBL/GenBank/DDBJ databases">
        <authorList>
            <person name="Varghese N."/>
            <person name="Submissions S."/>
        </authorList>
    </citation>
    <scope>NUCLEOTIDE SEQUENCE [LARGE SCALE GENOMIC DNA]</scope>
    <source>
        <strain evidence="3">DSM 11003</strain>
    </source>
</reference>
<keyword evidence="3" id="KW-1185">Reference proteome</keyword>
<keyword evidence="2" id="KW-0808">Transferase</keyword>
<gene>
    <name evidence="2" type="ORF">SAMN02745221_02082</name>
</gene>
<dbReference type="EMBL" id="FQWY01000054">
    <property type="protein sequence ID" value="SHH28304.1"/>
    <property type="molecule type" value="Genomic_DNA"/>
</dbReference>
<dbReference type="InterPro" id="IPR015424">
    <property type="entry name" value="PyrdxlP-dep_Trfase"/>
</dbReference>
<protein>
    <submittedName>
        <fullName evidence="2">Aminotransferase class-V</fullName>
    </submittedName>
</protein>
<feature type="non-terminal residue" evidence="2">
    <location>
        <position position="1"/>
    </location>
</feature>
<dbReference type="GO" id="GO:0008483">
    <property type="term" value="F:transaminase activity"/>
    <property type="evidence" value="ECO:0007669"/>
    <property type="project" value="UniProtKB-KW"/>
</dbReference>
<accession>A0A1M5RPW0</accession>
<dbReference type="AlphaFoldDB" id="A0A1M5RPW0"/>
<organism evidence="2 3">
    <name type="scientific">Thermosyntropha lipolytica DSM 11003</name>
    <dbReference type="NCBI Taxonomy" id="1123382"/>
    <lineage>
        <taxon>Bacteria</taxon>
        <taxon>Bacillati</taxon>
        <taxon>Bacillota</taxon>
        <taxon>Clostridia</taxon>
        <taxon>Eubacteriales</taxon>
        <taxon>Syntrophomonadaceae</taxon>
        <taxon>Thermosyntropha</taxon>
    </lineage>
</organism>
<evidence type="ECO:0000259" key="1">
    <source>
        <dbReference type="Pfam" id="PF00266"/>
    </source>
</evidence>
<dbReference type="OrthoDB" id="9804366at2"/>
<feature type="domain" description="Aminotransferase class V" evidence="1">
    <location>
        <begin position="1"/>
        <end position="48"/>
    </location>
</feature>
<evidence type="ECO:0000313" key="3">
    <source>
        <dbReference type="Proteomes" id="UP000242329"/>
    </source>
</evidence>
<evidence type="ECO:0000313" key="2">
    <source>
        <dbReference type="EMBL" id="SHH28304.1"/>
    </source>
</evidence>
<sequence>LDRRFNIATRAGYHCAALVHRFLGTVEFGGTLRISLGYFNEKREIEYFIESLKSIVF</sequence>
<dbReference type="Proteomes" id="UP000242329">
    <property type="component" value="Unassembled WGS sequence"/>
</dbReference>
<dbReference type="Gene3D" id="3.90.1150.10">
    <property type="entry name" value="Aspartate Aminotransferase, domain 1"/>
    <property type="match status" value="1"/>
</dbReference>
<keyword evidence="2" id="KW-0032">Aminotransferase</keyword>
<dbReference type="Pfam" id="PF00266">
    <property type="entry name" value="Aminotran_5"/>
    <property type="match status" value="1"/>
</dbReference>
<proteinExistence type="predicted"/>
<dbReference type="SUPFAM" id="SSF53383">
    <property type="entry name" value="PLP-dependent transferases"/>
    <property type="match status" value="1"/>
</dbReference>
<name>A0A1M5RPW0_9FIRM</name>